<accession>A0ABN2Z269</accession>
<proteinExistence type="predicted"/>
<keyword evidence="2" id="KW-1185">Reference proteome</keyword>
<evidence type="ECO:0000313" key="2">
    <source>
        <dbReference type="Proteomes" id="UP001501020"/>
    </source>
</evidence>
<protein>
    <submittedName>
        <fullName evidence="1">Uncharacterized protein</fullName>
    </submittedName>
</protein>
<organism evidence="1 2">
    <name type="scientific">Actinomadura napierensis</name>
    <dbReference type="NCBI Taxonomy" id="267854"/>
    <lineage>
        <taxon>Bacteria</taxon>
        <taxon>Bacillati</taxon>
        <taxon>Actinomycetota</taxon>
        <taxon>Actinomycetes</taxon>
        <taxon>Streptosporangiales</taxon>
        <taxon>Thermomonosporaceae</taxon>
        <taxon>Actinomadura</taxon>
    </lineage>
</organism>
<dbReference type="RefSeq" id="WP_344266718.1">
    <property type="nucleotide sequence ID" value="NZ_BAAAMR010000022.1"/>
</dbReference>
<reference evidence="1 2" key="1">
    <citation type="journal article" date="2019" name="Int. J. Syst. Evol. Microbiol.">
        <title>The Global Catalogue of Microorganisms (GCM) 10K type strain sequencing project: providing services to taxonomists for standard genome sequencing and annotation.</title>
        <authorList>
            <consortium name="The Broad Institute Genomics Platform"/>
            <consortium name="The Broad Institute Genome Sequencing Center for Infectious Disease"/>
            <person name="Wu L."/>
            <person name="Ma J."/>
        </authorList>
    </citation>
    <scope>NUCLEOTIDE SEQUENCE [LARGE SCALE GENOMIC DNA]</scope>
    <source>
        <strain evidence="1 2">JCM 13850</strain>
    </source>
</reference>
<dbReference type="EMBL" id="BAAAMR010000022">
    <property type="protein sequence ID" value="GAA2135669.1"/>
    <property type="molecule type" value="Genomic_DNA"/>
</dbReference>
<dbReference type="Proteomes" id="UP001501020">
    <property type="component" value="Unassembled WGS sequence"/>
</dbReference>
<name>A0ABN2Z269_9ACTN</name>
<comment type="caution">
    <text evidence="1">The sequence shown here is derived from an EMBL/GenBank/DDBJ whole genome shotgun (WGS) entry which is preliminary data.</text>
</comment>
<sequence length="142" mass="15598">MLSHDPDNRYRGASAALVLAPGHRFGDRLEVELDIDLAVERLRLAFPGVCIWHGEFTGSLWALLPGRLVEARLASDLARRLREELGGPGIGVGRPVGSWTAHRAVLSGPGVQSPRRASRRRSVKKVVGAWLRPLLRLRWGAS</sequence>
<evidence type="ECO:0000313" key="1">
    <source>
        <dbReference type="EMBL" id="GAA2135669.1"/>
    </source>
</evidence>
<gene>
    <name evidence="1" type="ORF">GCM10009727_30090</name>
</gene>